<sequence>MQELKDQLRVMLVAHRFLSKKAISSASLIPVLLKGLWLADLGTTSTLKQLTDKSFNDIFLNQNGIKDRTIYKKLQAAMLASTVLVVVSLLKAISGNTLGAYNNGSEILSFTVSPKIWETLEKNVNSIKDAVNSELQPRSGQEKRAKYKIWDEVIERISLSKNNSFVKTNNGVRLIMRAVVFHITTKAKVDIGIPIAGKWIPVTSCSGSLSALSESSTVEVTLEWKDYRIQPLVTVQLNPTIQYTNRLSKCKDWIPNIQKAISSAIAQSVTDLLKEGLAPFHFSKDTFTNEVVVQWTVQNPYMRVALRQKSKEQLVSRVQPFNNTFCIDANLREFLAAILYPQKKLTAKEQARSTSELDINCVAPQFMCDGPLCQLCSDLEIVPAATSKADIFHNCFSFG</sequence>
<reference evidence="1" key="1">
    <citation type="submission" date="2023-07" db="EMBL/GenBank/DDBJ databases">
        <authorList>
            <consortium name="CYATHOMIX"/>
        </authorList>
    </citation>
    <scope>NUCLEOTIDE SEQUENCE</scope>
    <source>
        <strain evidence="1">N/A</strain>
    </source>
</reference>
<evidence type="ECO:0000313" key="2">
    <source>
        <dbReference type="Proteomes" id="UP001176961"/>
    </source>
</evidence>
<accession>A0AA36DQ47</accession>
<dbReference type="EMBL" id="CATQJL010000001">
    <property type="protein sequence ID" value="CAJ0590714.1"/>
    <property type="molecule type" value="Genomic_DNA"/>
</dbReference>
<comment type="caution">
    <text evidence="1">The sequence shown here is derived from an EMBL/GenBank/DDBJ whole genome shotgun (WGS) entry which is preliminary data.</text>
</comment>
<gene>
    <name evidence="1" type="ORF">CYNAS_LOCUS2697</name>
</gene>
<protein>
    <submittedName>
        <fullName evidence="1">Uncharacterized protein</fullName>
    </submittedName>
</protein>
<dbReference type="Proteomes" id="UP001176961">
    <property type="component" value="Unassembled WGS sequence"/>
</dbReference>
<dbReference type="AlphaFoldDB" id="A0AA36DQ47"/>
<proteinExistence type="predicted"/>
<evidence type="ECO:0000313" key="1">
    <source>
        <dbReference type="EMBL" id="CAJ0590714.1"/>
    </source>
</evidence>
<keyword evidence="2" id="KW-1185">Reference proteome</keyword>
<organism evidence="1 2">
    <name type="scientific">Cylicocyclus nassatus</name>
    <name type="common">Nematode worm</name>
    <dbReference type="NCBI Taxonomy" id="53992"/>
    <lineage>
        <taxon>Eukaryota</taxon>
        <taxon>Metazoa</taxon>
        <taxon>Ecdysozoa</taxon>
        <taxon>Nematoda</taxon>
        <taxon>Chromadorea</taxon>
        <taxon>Rhabditida</taxon>
        <taxon>Rhabditina</taxon>
        <taxon>Rhabditomorpha</taxon>
        <taxon>Strongyloidea</taxon>
        <taxon>Strongylidae</taxon>
        <taxon>Cylicocyclus</taxon>
    </lineage>
</organism>
<name>A0AA36DQ47_CYLNA</name>